<reference evidence="3 4" key="1">
    <citation type="submission" date="2018-05" db="EMBL/GenBank/DDBJ databases">
        <title>Draft genome of Methanospirillum lacunae Ki8-1.</title>
        <authorList>
            <person name="Dueholm M.S."/>
            <person name="Nielsen P.H."/>
            <person name="Bakmann L.F."/>
            <person name="Otzen D.E."/>
        </authorList>
    </citation>
    <scope>NUCLEOTIDE SEQUENCE [LARGE SCALE GENOMIC DNA]</scope>
    <source>
        <strain evidence="3 4">Ki8-1</strain>
    </source>
</reference>
<keyword evidence="1" id="KW-1133">Transmembrane helix</keyword>
<evidence type="ECO:0000259" key="2">
    <source>
        <dbReference type="Pfam" id="PF07705"/>
    </source>
</evidence>
<keyword evidence="1" id="KW-0812">Transmembrane</keyword>
<sequence>MGKEIQHDSYLSLFILIIGFCLFTNVVCTISYANIIGTRIVIPTTLFAGTPDELQDFIRNEGSESVGPFEIQYFLSSDQNLDGRVIIGEWHIEGLKAGAQKYGNTTFTIPSGTPEGTYYLGRWIDPTGILSAKNPTNNIQWSKVPIQVLNNISSGIEGIGTIVPSTVSVGSNVPVTVIVNLSGKNPKKSGSVNLFLSKLSRTDSSLIPAGGINFPEFSSLGEQEITGNMEIPNDIKTGTYYLFTSFVPISQMNGKGTPSTFWLNEDPLVITSSTEITKKPDIVQNLQDSYPDVLTLDTEQPDEAFIGDSFTVIDSVKNIGGTEANIVRVEYLLSPNTDGTNGKHLGWRTIMSLQPDQTNIEQKLLGVPSDIKAGLNYLVKKITVTSAVQEKNTQNNNWVSNRPINIRYNPASPIPDLTHIRTVWPKAQTGETIPITDTITNIGKGCAKDVSVAYYVSPYQMFDVATAIYLGVWRLDSICPLEQKTNTTYVNIPSDLTNGEYYLYSIIDPCSFVSDCDEGMPELDKSNNINIGILRLGPCVLCN</sequence>
<dbReference type="Pfam" id="PF07705">
    <property type="entry name" value="CARDB"/>
    <property type="match status" value="2"/>
</dbReference>
<dbReference type="AlphaFoldDB" id="A0A2V2NCB7"/>
<feature type="transmembrane region" description="Helical" evidence="1">
    <location>
        <begin position="12"/>
        <end position="33"/>
    </location>
</feature>
<evidence type="ECO:0000313" key="4">
    <source>
        <dbReference type="Proteomes" id="UP000245657"/>
    </source>
</evidence>
<dbReference type="InterPro" id="IPR011635">
    <property type="entry name" value="CARDB"/>
</dbReference>
<dbReference type="RefSeq" id="WP_109967367.1">
    <property type="nucleotide sequence ID" value="NZ_QGMY01000002.1"/>
</dbReference>
<dbReference type="Gene3D" id="2.60.40.10">
    <property type="entry name" value="Immunoglobulins"/>
    <property type="match status" value="3"/>
</dbReference>
<dbReference type="Proteomes" id="UP000245657">
    <property type="component" value="Unassembled WGS sequence"/>
</dbReference>
<keyword evidence="1" id="KW-0472">Membrane</keyword>
<evidence type="ECO:0000256" key="1">
    <source>
        <dbReference type="SAM" id="Phobius"/>
    </source>
</evidence>
<accession>A0A2V2NCB7</accession>
<organism evidence="3 4">
    <name type="scientific">Methanospirillum lacunae</name>
    <dbReference type="NCBI Taxonomy" id="668570"/>
    <lineage>
        <taxon>Archaea</taxon>
        <taxon>Methanobacteriati</taxon>
        <taxon>Methanobacteriota</taxon>
        <taxon>Stenosarchaea group</taxon>
        <taxon>Methanomicrobia</taxon>
        <taxon>Methanomicrobiales</taxon>
        <taxon>Methanospirillaceae</taxon>
        <taxon>Methanospirillum</taxon>
    </lineage>
</organism>
<protein>
    <recommendedName>
        <fullName evidence="2">CARDB domain-containing protein</fullName>
    </recommendedName>
</protein>
<evidence type="ECO:0000313" key="3">
    <source>
        <dbReference type="EMBL" id="PWR74088.1"/>
    </source>
</evidence>
<name>A0A2V2NCB7_9EURY</name>
<gene>
    <name evidence="3" type="ORF">DK846_02715</name>
</gene>
<comment type="caution">
    <text evidence="3">The sequence shown here is derived from an EMBL/GenBank/DDBJ whole genome shotgun (WGS) entry which is preliminary data.</text>
</comment>
<keyword evidence="4" id="KW-1185">Reference proteome</keyword>
<dbReference type="EMBL" id="QGMY01000002">
    <property type="protein sequence ID" value="PWR74088.1"/>
    <property type="molecule type" value="Genomic_DNA"/>
</dbReference>
<dbReference type="InterPro" id="IPR013783">
    <property type="entry name" value="Ig-like_fold"/>
</dbReference>
<dbReference type="OrthoDB" id="117524at2157"/>
<proteinExistence type="predicted"/>
<feature type="domain" description="CARDB" evidence="2">
    <location>
        <begin position="415"/>
        <end position="518"/>
    </location>
</feature>
<feature type="domain" description="CARDB" evidence="2">
    <location>
        <begin position="40"/>
        <end position="139"/>
    </location>
</feature>